<evidence type="ECO:0000256" key="22">
    <source>
        <dbReference type="SAM" id="Phobius"/>
    </source>
</evidence>
<evidence type="ECO:0000256" key="11">
    <source>
        <dbReference type="ARBA" id="ARBA00022734"/>
    </source>
</evidence>
<dbReference type="PROSITE" id="PS50011">
    <property type="entry name" value="PROTEIN_KINASE_DOM"/>
    <property type="match status" value="1"/>
</dbReference>
<dbReference type="Pfam" id="PF00139">
    <property type="entry name" value="Lectin_legB"/>
    <property type="match status" value="1"/>
</dbReference>
<keyword evidence="6" id="KW-1003">Cell membrane</keyword>
<dbReference type="Gene3D" id="2.60.120.200">
    <property type="match status" value="1"/>
</dbReference>
<accession>A0A6A1VXX6</accession>
<reference evidence="25 26" key="1">
    <citation type="journal article" date="2019" name="Plant Biotechnol. J.">
        <title>The red bayberry genome and genetic basis of sex determination.</title>
        <authorList>
            <person name="Jia H.M."/>
            <person name="Jia H.J."/>
            <person name="Cai Q.L."/>
            <person name="Wang Y."/>
            <person name="Zhao H.B."/>
            <person name="Yang W.F."/>
            <person name="Wang G.Y."/>
            <person name="Li Y.H."/>
            <person name="Zhan D.L."/>
            <person name="Shen Y.T."/>
            <person name="Niu Q.F."/>
            <person name="Chang L."/>
            <person name="Qiu J."/>
            <person name="Zhao L."/>
            <person name="Xie H.B."/>
            <person name="Fu W.Y."/>
            <person name="Jin J."/>
            <person name="Li X.W."/>
            <person name="Jiao Y."/>
            <person name="Zhou C.C."/>
            <person name="Tu T."/>
            <person name="Chai C.Y."/>
            <person name="Gao J.L."/>
            <person name="Fan L.J."/>
            <person name="van de Weg E."/>
            <person name="Wang J.Y."/>
            <person name="Gao Z.S."/>
        </authorList>
    </citation>
    <scope>NUCLEOTIDE SEQUENCE [LARGE SCALE GENOMIC DNA]</scope>
    <source>
        <tissue evidence="25">Leaves</tissue>
    </source>
</reference>
<dbReference type="Gene3D" id="3.30.200.20">
    <property type="entry name" value="Phosphorylase Kinase, domain 1"/>
    <property type="match status" value="1"/>
</dbReference>
<evidence type="ECO:0000256" key="3">
    <source>
        <dbReference type="ARBA" id="ARBA00008536"/>
    </source>
</evidence>
<feature type="domain" description="Protein kinase" evidence="24">
    <location>
        <begin position="346"/>
        <end position="620"/>
    </location>
</feature>
<keyword evidence="17 25" id="KW-0675">Receptor</keyword>
<evidence type="ECO:0000256" key="14">
    <source>
        <dbReference type="ARBA" id="ARBA00022840"/>
    </source>
</evidence>
<evidence type="ECO:0000256" key="16">
    <source>
        <dbReference type="ARBA" id="ARBA00023136"/>
    </source>
</evidence>
<evidence type="ECO:0000256" key="23">
    <source>
        <dbReference type="SAM" id="SignalP"/>
    </source>
</evidence>
<dbReference type="FunFam" id="3.30.200.20:FF:000112">
    <property type="entry name" value="Lectin-domain containing receptor kinase A4.3"/>
    <property type="match status" value="1"/>
</dbReference>
<evidence type="ECO:0000256" key="10">
    <source>
        <dbReference type="ARBA" id="ARBA00022729"/>
    </source>
</evidence>
<dbReference type="Proteomes" id="UP000516437">
    <property type="component" value="Chromosome 3"/>
</dbReference>
<comment type="similarity">
    <text evidence="4">In the C-terminal section; belongs to the protein kinase superfamily. Ser/Thr protein kinase family.</text>
</comment>
<keyword evidence="26" id="KW-1185">Reference proteome</keyword>
<dbReference type="CDD" id="cd14066">
    <property type="entry name" value="STKc_IRAK"/>
    <property type="match status" value="1"/>
</dbReference>
<protein>
    <recommendedName>
        <fullName evidence="5">non-specific serine/threonine protein kinase</fullName>
        <ecNumber evidence="5">2.7.11.1</ecNumber>
    </recommendedName>
</protein>
<feature type="binding site" evidence="21">
    <location>
        <position position="375"/>
    </location>
    <ligand>
        <name>ATP</name>
        <dbReference type="ChEBI" id="CHEBI:30616"/>
    </ligand>
</feature>
<keyword evidence="8" id="KW-0808">Transferase</keyword>
<dbReference type="InterPro" id="IPR017441">
    <property type="entry name" value="Protein_kinase_ATP_BS"/>
</dbReference>
<evidence type="ECO:0000256" key="12">
    <source>
        <dbReference type="ARBA" id="ARBA00022741"/>
    </source>
</evidence>
<dbReference type="SUPFAM" id="SSF49899">
    <property type="entry name" value="Concanavalin A-like lectins/glucanases"/>
    <property type="match status" value="1"/>
</dbReference>
<keyword evidence="10 23" id="KW-0732">Signal</keyword>
<keyword evidence="12 21" id="KW-0547">Nucleotide-binding</keyword>
<evidence type="ECO:0000256" key="6">
    <source>
        <dbReference type="ARBA" id="ARBA00022475"/>
    </source>
</evidence>
<dbReference type="InterPro" id="IPR001220">
    <property type="entry name" value="Legume_lectin_dom"/>
</dbReference>
<keyword evidence="15 22" id="KW-1133">Transmembrane helix</keyword>
<evidence type="ECO:0000256" key="1">
    <source>
        <dbReference type="ARBA" id="ARBA00004251"/>
    </source>
</evidence>
<comment type="similarity">
    <text evidence="3">In the N-terminal section; belongs to the leguminous lectin family.</text>
</comment>
<evidence type="ECO:0000256" key="18">
    <source>
        <dbReference type="ARBA" id="ARBA00023180"/>
    </source>
</evidence>
<dbReference type="SUPFAM" id="SSF56112">
    <property type="entry name" value="Protein kinase-like (PK-like)"/>
    <property type="match status" value="1"/>
</dbReference>
<keyword evidence="7" id="KW-0723">Serine/threonine-protein kinase</keyword>
<evidence type="ECO:0000256" key="17">
    <source>
        <dbReference type="ARBA" id="ARBA00023170"/>
    </source>
</evidence>
<evidence type="ECO:0000256" key="21">
    <source>
        <dbReference type="PROSITE-ProRule" id="PRU10141"/>
    </source>
</evidence>
<organism evidence="25 26">
    <name type="scientific">Morella rubra</name>
    <name type="common">Chinese bayberry</name>
    <dbReference type="NCBI Taxonomy" id="262757"/>
    <lineage>
        <taxon>Eukaryota</taxon>
        <taxon>Viridiplantae</taxon>
        <taxon>Streptophyta</taxon>
        <taxon>Embryophyta</taxon>
        <taxon>Tracheophyta</taxon>
        <taxon>Spermatophyta</taxon>
        <taxon>Magnoliopsida</taxon>
        <taxon>eudicotyledons</taxon>
        <taxon>Gunneridae</taxon>
        <taxon>Pentapetalae</taxon>
        <taxon>rosids</taxon>
        <taxon>fabids</taxon>
        <taxon>Fagales</taxon>
        <taxon>Myricaceae</taxon>
        <taxon>Morella</taxon>
    </lineage>
</organism>
<dbReference type="PANTHER" id="PTHR27007">
    <property type="match status" value="1"/>
</dbReference>
<dbReference type="AlphaFoldDB" id="A0A6A1VXX6"/>
<comment type="caution">
    <text evidence="25">The sequence shown here is derived from an EMBL/GenBank/DDBJ whole genome shotgun (WGS) entry which is preliminary data.</text>
</comment>
<evidence type="ECO:0000313" key="26">
    <source>
        <dbReference type="Proteomes" id="UP000516437"/>
    </source>
</evidence>
<dbReference type="InterPro" id="IPR011009">
    <property type="entry name" value="Kinase-like_dom_sf"/>
</dbReference>
<keyword evidence="18" id="KW-0325">Glycoprotein</keyword>
<evidence type="ECO:0000256" key="9">
    <source>
        <dbReference type="ARBA" id="ARBA00022692"/>
    </source>
</evidence>
<dbReference type="FunFam" id="1.10.510.10:FF:000108">
    <property type="entry name" value="L-type lectin-domain containing receptor kinase S.4"/>
    <property type="match status" value="1"/>
</dbReference>
<dbReference type="FunFam" id="2.60.120.200:FF:000112">
    <property type="entry name" value="L-type lectin-domain containing receptor kinase V.9"/>
    <property type="match status" value="1"/>
</dbReference>
<dbReference type="InterPro" id="IPR008271">
    <property type="entry name" value="Ser/Thr_kinase_AS"/>
</dbReference>
<keyword evidence="13 25" id="KW-0418">Kinase</keyword>
<evidence type="ECO:0000256" key="20">
    <source>
        <dbReference type="ARBA" id="ARBA00048679"/>
    </source>
</evidence>
<evidence type="ECO:0000256" key="2">
    <source>
        <dbReference type="ARBA" id="ARBA00007606"/>
    </source>
</evidence>
<comment type="catalytic activity">
    <reaction evidence="19">
        <text>L-threonyl-[protein] + ATP = O-phospho-L-threonyl-[protein] + ADP + H(+)</text>
        <dbReference type="Rhea" id="RHEA:46608"/>
        <dbReference type="Rhea" id="RHEA-COMP:11060"/>
        <dbReference type="Rhea" id="RHEA-COMP:11605"/>
        <dbReference type="ChEBI" id="CHEBI:15378"/>
        <dbReference type="ChEBI" id="CHEBI:30013"/>
        <dbReference type="ChEBI" id="CHEBI:30616"/>
        <dbReference type="ChEBI" id="CHEBI:61977"/>
        <dbReference type="ChEBI" id="CHEBI:456216"/>
        <dbReference type="EC" id="2.7.11.1"/>
    </reaction>
</comment>
<evidence type="ECO:0000256" key="15">
    <source>
        <dbReference type="ARBA" id="ARBA00022989"/>
    </source>
</evidence>
<dbReference type="InterPro" id="IPR013320">
    <property type="entry name" value="ConA-like_dom_sf"/>
</dbReference>
<evidence type="ECO:0000256" key="19">
    <source>
        <dbReference type="ARBA" id="ARBA00047899"/>
    </source>
</evidence>
<dbReference type="PROSITE" id="PS00108">
    <property type="entry name" value="PROTEIN_KINASE_ST"/>
    <property type="match status" value="1"/>
</dbReference>
<dbReference type="Pfam" id="PF00069">
    <property type="entry name" value="Pkinase"/>
    <property type="match status" value="1"/>
</dbReference>
<keyword evidence="16 22" id="KW-0472">Membrane</keyword>
<evidence type="ECO:0000256" key="8">
    <source>
        <dbReference type="ARBA" id="ARBA00022679"/>
    </source>
</evidence>
<gene>
    <name evidence="25" type="ORF">CJ030_MR3G014756</name>
</gene>
<comment type="subcellular location">
    <subcellularLocation>
        <location evidence="1">Cell membrane</location>
        <topology evidence="1">Single-pass type I membrane protein</topology>
    </subcellularLocation>
</comment>
<dbReference type="GO" id="GO:0030246">
    <property type="term" value="F:carbohydrate binding"/>
    <property type="evidence" value="ECO:0007669"/>
    <property type="project" value="UniProtKB-KW"/>
</dbReference>
<dbReference type="SMART" id="SM00220">
    <property type="entry name" value="S_TKc"/>
    <property type="match status" value="1"/>
</dbReference>
<comment type="similarity">
    <text evidence="2">Belongs to the leguminous lectin family.</text>
</comment>
<dbReference type="InterPro" id="IPR050528">
    <property type="entry name" value="L-type_Lectin-RKs"/>
</dbReference>
<dbReference type="CDD" id="cd06899">
    <property type="entry name" value="lectin_legume_LecRK_Arcelin_ConA"/>
    <property type="match status" value="1"/>
</dbReference>
<dbReference type="PROSITE" id="PS00107">
    <property type="entry name" value="PROTEIN_KINASE_ATP"/>
    <property type="match status" value="1"/>
</dbReference>
<dbReference type="GO" id="GO:0004674">
    <property type="term" value="F:protein serine/threonine kinase activity"/>
    <property type="evidence" value="ECO:0007669"/>
    <property type="project" value="UniProtKB-KW"/>
</dbReference>
<proteinExistence type="inferred from homology"/>
<comment type="catalytic activity">
    <reaction evidence="20">
        <text>L-seryl-[protein] + ATP = O-phospho-L-seryl-[protein] + ADP + H(+)</text>
        <dbReference type="Rhea" id="RHEA:17989"/>
        <dbReference type="Rhea" id="RHEA-COMP:9863"/>
        <dbReference type="Rhea" id="RHEA-COMP:11604"/>
        <dbReference type="ChEBI" id="CHEBI:15378"/>
        <dbReference type="ChEBI" id="CHEBI:29999"/>
        <dbReference type="ChEBI" id="CHEBI:30616"/>
        <dbReference type="ChEBI" id="CHEBI:83421"/>
        <dbReference type="ChEBI" id="CHEBI:456216"/>
        <dbReference type="EC" id="2.7.11.1"/>
    </reaction>
</comment>
<dbReference type="EMBL" id="RXIC02000021">
    <property type="protein sequence ID" value="KAB1217834.1"/>
    <property type="molecule type" value="Genomic_DNA"/>
</dbReference>
<evidence type="ECO:0000256" key="5">
    <source>
        <dbReference type="ARBA" id="ARBA00012513"/>
    </source>
</evidence>
<dbReference type="EC" id="2.7.11.1" evidence="5"/>
<keyword evidence="11 25" id="KW-0430">Lectin</keyword>
<evidence type="ECO:0000256" key="13">
    <source>
        <dbReference type="ARBA" id="ARBA00022777"/>
    </source>
</evidence>
<feature type="chain" id="PRO_5025466956" description="non-specific serine/threonine protein kinase" evidence="23">
    <location>
        <begin position="25"/>
        <end position="719"/>
    </location>
</feature>
<name>A0A6A1VXX6_9ROSI</name>
<feature type="signal peptide" evidence="23">
    <location>
        <begin position="1"/>
        <end position="24"/>
    </location>
</feature>
<evidence type="ECO:0000313" key="25">
    <source>
        <dbReference type="EMBL" id="KAB1217834.1"/>
    </source>
</evidence>
<evidence type="ECO:0000259" key="24">
    <source>
        <dbReference type="PROSITE" id="PS50011"/>
    </source>
</evidence>
<feature type="transmembrane region" description="Helical" evidence="22">
    <location>
        <begin position="290"/>
        <end position="313"/>
    </location>
</feature>
<dbReference type="Gene3D" id="1.10.510.10">
    <property type="entry name" value="Transferase(Phosphotransferase) domain 1"/>
    <property type="match status" value="1"/>
</dbReference>
<evidence type="ECO:0000256" key="7">
    <source>
        <dbReference type="ARBA" id="ARBA00022527"/>
    </source>
</evidence>
<dbReference type="InterPro" id="IPR000719">
    <property type="entry name" value="Prot_kinase_dom"/>
</dbReference>
<dbReference type="GO" id="GO:0005886">
    <property type="term" value="C:plasma membrane"/>
    <property type="evidence" value="ECO:0007669"/>
    <property type="project" value="UniProtKB-SubCell"/>
</dbReference>
<sequence length="719" mass="78690">MAEKILALWTLLLLLHVVKPDVDGDTLSNGFSGGFSAAGNNIVLNGVAAIEKNGVLRLTNGASLEVLGHAFYSQPIRFKNSSGELMSFSTTFAFAIITQSGEQGADGLTFAISTTKEIPGGDPGSYLGLFNASNDGNSSNHLFAVEMDTFKNIEFNEANDNHVGININSIRSYTSTPVMQFMGSETNKAGLSLKSGKVIQAWIDYNSSTKQIDVRVATDSAKPRFILLSCKVNLSEIFQDSMFIGFTAATGAAASSHYILGWSFNMNGEYANSLSLDQLPKLPKKNHTGLTVGVSVSGALAVILAFALAFCIVRKVIKSDVIEAWEHDIGPHRFSYKELKKATRGFRDKELIGSGGFGRVYKGTLPNSNAQVAVKRISHDSKQGLREFVSEVGIIGHLRHRNLVQLLGWCRREADLLLVYDFMPNGSLDKYLFDEPKAILSWEQRFKVIKGVASGLLYLHEEWEQAVLHRDIKAANVLLDSEYNGRLSDFGLAKLYEHGSNPRTTRVVGTLGYLAPELTRTGKSTTSSDVFAFGALLLEVGCGRRPIDSAGSSEELMLVDWAWKKWNLGAILDLVDPRLAGDFDEAEAVLVLKLGLMCSNDKPEARPTMRQVVRYLQGELALQEEADRDQVPYVKKGSAIEYGVEFKDYTPISYATTSLYLQKASTWTSVDSTDGDSDVEAGSTYRQKTDLWPSIEDKGDTDVGAGLSWPVPRISEVNC</sequence>
<dbReference type="GO" id="GO:0005524">
    <property type="term" value="F:ATP binding"/>
    <property type="evidence" value="ECO:0007669"/>
    <property type="project" value="UniProtKB-UniRule"/>
</dbReference>
<keyword evidence="14 21" id="KW-0067">ATP-binding</keyword>
<keyword evidence="9 22" id="KW-0812">Transmembrane</keyword>
<evidence type="ECO:0000256" key="4">
    <source>
        <dbReference type="ARBA" id="ARBA00010217"/>
    </source>
</evidence>